<dbReference type="GO" id="GO:0005737">
    <property type="term" value="C:cytoplasm"/>
    <property type="evidence" value="ECO:0007669"/>
    <property type="project" value="UniProtKB-ARBA"/>
</dbReference>
<dbReference type="Gene3D" id="1.25.10.10">
    <property type="entry name" value="Leucine-rich Repeat Variant"/>
    <property type="match status" value="1"/>
</dbReference>
<gene>
    <name evidence="3" type="primary">HYM1</name>
    <name evidence="3" type="ORF">LTR09_011089</name>
</gene>
<evidence type="ECO:0000256" key="2">
    <source>
        <dbReference type="SAM" id="MobiDB-lite"/>
    </source>
</evidence>
<dbReference type="InterPro" id="IPR016024">
    <property type="entry name" value="ARM-type_fold"/>
</dbReference>
<dbReference type="PANTHER" id="PTHR10182:SF3">
    <property type="entry name" value="PROTEIN MO25"/>
    <property type="match status" value="1"/>
</dbReference>
<dbReference type="PANTHER" id="PTHR10182">
    <property type="entry name" value="CALCIUM-BINDING PROTEIN 39-RELATED"/>
    <property type="match status" value="1"/>
</dbReference>
<feature type="compositionally biased region" description="Polar residues" evidence="2">
    <location>
        <begin position="379"/>
        <end position="389"/>
    </location>
</feature>
<dbReference type="Proteomes" id="UP001271007">
    <property type="component" value="Unassembled WGS sequence"/>
</dbReference>
<sequence>MAFLFGRRQRSASDLIKSTKDLLQKLIKEDGQVPKTEEDLARTLSLTKTTLQGSPDIDAQPEQVAQLVSAILAESLLPSLVTNIHRLPFEARKDTQTIISNVFRFRNPGSTSNEPDALKDVLRSQPDIVVSLCNGYERRESAGACGGILKEALKWDAVAAVILYDEPETTGGQKIDIYNDVDITKKSSGTGVFWKFFDWIDKSSFEVSADAFDCFRLILTKHKGLVSQYINTNFEAFFGKYNDVLVKSDSYVTKRQSIKLLGEVLLDRQFYEVMTRYVDSGDNLKLVMWQLKDERRMVQYEAFHVFKVSLHQQNHDISGSNLYQIFAANPNKSYEVQKFLIMNKQRLLKFLPKFLEDRTEDDQFNDEKAWLVKAIGNLPDSTSGIQSPTAARPANGSAGVSQQSTTAQVRS</sequence>
<name>A0AAJ0GAM3_9PEZI</name>
<dbReference type="AlphaFoldDB" id="A0AAJ0GAM3"/>
<dbReference type="InterPro" id="IPR013878">
    <property type="entry name" value="Mo25"/>
</dbReference>
<dbReference type="FunFam" id="1.25.10.10:FF:000257">
    <property type="entry name" value="Conidiophore development protein hymA"/>
    <property type="match status" value="1"/>
</dbReference>
<dbReference type="GO" id="GO:0043539">
    <property type="term" value="F:protein serine/threonine kinase activator activity"/>
    <property type="evidence" value="ECO:0007669"/>
    <property type="project" value="TreeGrafter"/>
</dbReference>
<keyword evidence="4" id="KW-1185">Reference proteome</keyword>
<feature type="compositionally biased region" description="Polar residues" evidence="2">
    <location>
        <begin position="398"/>
        <end position="411"/>
    </location>
</feature>
<comment type="similarity">
    <text evidence="1">Belongs to the Mo25 family.</text>
</comment>
<evidence type="ECO:0000256" key="1">
    <source>
        <dbReference type="ARBA" id="ARBA00011012"/>
    </source>
</evidence>
<dbReference type="EMBL" id="JAWDJX010000061">
    <property type="protein sequence ID" value="KAK3047460.1"/>
    <property type="molecule type" value="Genomic_DNA"/>
</dbReference>
<dbReference type="InterPro" id="IPR011989">
    <property type="entry name" value="ARM-like"/>
</dbReference>
<accession>A0AAJ0GAM3</accession>
<evidence type="ECO:0000313" key="3">
    <source>
        <dbReference type="EMBL" id="KAK3047460.1"/>
    </source>
</evidence>
<dbReference type="SUPFAM" id="SSF48371">
    <property type="entry name" value="ARM repeat"/>
    <property type="match status" value="1"/>
</dbReference>
<protein>
    <submittedName>
        <fullName evidence="3">Hym1p</fullName>
    </submittedName>
</protein>
<comment type="caution">
    <text evidence="3">The sequence shown here is derived from an EMBL/GenBank/DDBJ whole genome shotgun (WGS) entry which is preliminary data.</text>
</comment>
<reference evidence="3" key="1">
    <citation type="submission" date="2023-04" db="EMBL/GenBank/DDBJ databases">
        <title>Black Yeasts Isolated from many extreme environments.</title>
        <authorList>
            <person name="Coleine C."/>
            <person name="Stajich J.E."/>
            <person name="Selbmann L."/>
        </authorList>
    </citation>
    <scope>NUCLEOTIDE SEQUENCE</scope>
    <source>
        <strain evidence="3">CCFEE 5312</strain>
    </source>
</reference>
<feature type="region of interest" description="Disordered" evidence="2">
    <location>
        <begin position="378"/>
        <end position="411"/>
    </location>
</feature>
<organism evidence="3 4">
    <name type="scientific">Extremus antarcticus</name>
    <dbReference type="NCBI Taxonomy" id="702011"/>
    <lineage>
        <taxon>Eukaryota</taxon>
        <taxon>Fungi</taxon>
        <taxon>Dikarya</taxon>
        <taxon>Ascomycota</taxon>
        <taxon>Pezizomycotina</taxon>
        <taxon>Dothideomycetes</taxon>
        <taxon>Dothideomycetidae</taxon>
        <taxon>Mycosphaerellales</taxon>
        <taxon>Extremaceae</taxon>
        <taxon>Extremus</taxon>
    </lineage>
</organism>
<evidence type="ECO:0000313" key="4">
    <source>
        <dbReference type="Proteomes" id="UP001271007"/>
    </source>
</evidence>
<dbReference type="Pfam" id="PF08569">
    <property type="entry name" value="Mo25"/>
    <property type="match status" value="1"/>
</dbReference>
<proteinExistence type="inferred from homology"/>
<dbReference type="GO" id="GO:0035556">
    <property type="term" value="P:intracellular signal transduction"/>
    <property type="evidence" value="ECO:0007669"/>
    <property type="project" value="TreeGrafter"/>
</dbReference>